<dbReference type="InterPro" id="IPR036770">
    <property type="entry name" value="Ankyrin_rpt-contain_sf"/>
</dbReference>
<dbReference type="PROSITE" id="PS50297">
    <property type="entry name" value="ANK_REP_REGION"/>
    <property type="match status" value="1"/>
</dbReference>
<evidence type="ECO:0000256" key="2">
    <source>
        <dbReference type="ARBA" id="ARBA00022737"/>
    </source>
</evidence>
<dbReference type="SMART" id="SM00248">
    <property type="entry name" value="ANK"/>
    <property type="match status" value="4"/>
</dbReference>
<evidence type="ECO:0000256" key="5">
    <source>
        <dbReference type="SAM" id="MobiDB-lite"/>
    </source>
</evidence>
<proteinExistence type="inferred from homology"/>
<dbReference type="PANTHER" id="PTHR24136">
    <property type="entry name" value="SOWAH (DROSOPHILA) HOMOLOG"/>
    <property type="match status" value="1"/>
</dbReference>
<dbReference type="SUPFAM" id="SSF48403">
    <property type="entry name" value="Ankyrin repeat"/>
    <property type="match status" value="1"/>
</dbReference>
<accession>A0AAD5X0Q3</accession>
<comment type="caution">
    <text evidence="6">The sequence shown here is derived from an EMBL/GenBank/DDBJ whole genome shotgun (WGS) entry which is preliminary data.</text>
</comment>
<dbReference type="PROSITE" id="PS50088">
    <property type="entry name" value="ANK_REPEAT"/>
    <property type="match status" value="1"/>
</dbReference>
<feature type="compositionally biased region" description="Acidic residues" evidence="5">
    <location>
        <begin position="329"/>
        <end position="347"/>
    </location>
</feature>
<evidence type="ECO:0000256" key="1">
    <source>
        <dbReference type="ARBA" id="ARBA00005949"/>
    </source>
</evidence>
<name>A0AAD5X0Q3_9FUNG</name>
<dbReference type="PANTHER" id="PTHR24136:SF15">
    <property type="entry name" value="ANK_REP_REGION DOMAIN-CONTAINING PROTEIN"/>
    <property type="match status" value="1"/>
</dbReference>
<evidence type="ECO:0000313" key="7">
    <source>
        <dbReference type="Proteomes" id="UP001212841"/>
    </source>
</evidence>
<dbReference type="GO" id="GO:0016567">
    <property type="term" value="P:protein ubiquitination"/>
    <property type="evidence" value="ECO:0007669"/>
    <property type="project" value="TreeGrafter"/>
</dbReference>
<gene>
    <name evidence="6" type="ORF">HK097_010042</name>
</gene>
<organism evidence="6 7">
    <name type="scientific">Rhizophlyctis rosea</name>
    <dbReference type="NCBI Taxonomy" id="64517"/>
    <lineage>
        <taxon>Eukaryota</taxon>
        <taxon>Fungi</taxon>
        <taxon>Fungi incertae sedis</taxon>
        <taxon>Chytridiomycota</taxon>
        <taxon>Chytridiomycota incertae sedis</taxon>
        <taxon>Chytridiomycetes</taxon>
        <taxon>Rhizophlyctidales</taxon>
        <taxon>Rhizophlyctidaceae</taxon>
        <taxon>Rhizophlyctis</taxon>
    </lineage>
</organism>
<dbReference type="AlphaFoldDB" id="A0AAD5X0Q3"/>
<comment type="similarity">
    <text evidence="1">Belongs to the ankyrin SOCS box (ASB) family.</text>
</comment>
<sequence>MATLATLPADHIRHIAYSCHPRDALTLCLLNKNLNSALSPTDFANIWARAIVLLPKSDHIRPATFWPNSWSPDRSTIREAVFHRVFNCPSTTPLSYLLSRGVRPLQGFMKHLPQDGDKCWDIIQCLISHSVGLDWGHLFLNVVVLTDERYDRLVALPATVPNLLSPYSQQLPEGDDENSSLVAPEDIEEGRKYRYRAEWHKCKFLNCQPALLDLVWGLVFSKDHHFLSRVLTLDIPTNILEDTWNHDEGSESMMAVSERHGAWEIVRLLATHGASAEGAGFYAPSDDLFKLLLRRGENPEHLRHEGDIHTECYCPMRKYPNIINLPDDDPIFGDDHDTDTEEYNNSEDETRPTATYHSASSNNRGPGNFLYVHVAKMSIERCKMMDDLYGDRFISSCCEGNVDTVVERLKEEPSDVHYLYAAPIRLAAYYGQVRVVQALLDAGSSLNAWGGDALASAAGKGHVDVVELLLKRGASVGRNSHTIEFQALYNCTLDPQIIKLLVSAGAIFRESRRAGYKLSAALKHANPEVLEAFVPAVLGAEDGIRGDLLEKLLAEAKECGKVEIVAKLFGTVATKSDCQ</sequence>
<reference evidence="6" key="1">
    <citation type="submission" date="2020-05" db="EMBL/GenBank/DDBJ databases">
        <title>Phylogenomic resolution of chytrid fungi.</title>
        <authorList>
            <person name="Stajich J.E."/>
            <person name="Amses K."/>
            <person name="Simmons R."/>
            <person name="Seto K."/>
            <person name="Myers J."/>
            <person name="Bonds A."/>
            <person name="Quandt C.A."/>
            <person name="Barry K."/>
            <person name="Liu P."/>
            <person name="Grigoriev I."/>
            <person name="Longcore J.E."/>
            <person name="James T.Y."/>
        </authorList>
    </citation>
    <scope>NUCLEOTIDE SEQUENCE</scope>
    <source>
        <strain evidence="6">JEL0318</strain>
    </source>
</reference>
<keyword evidence="2" id="KW-0677">Repeat</keyword>
<keyword evidence="3 4" id="KW-0040">ANK repeat</keyword>
<evidence type="ECO:0000313" key="6">
    <source>
        <dbReference type="EMBL" id="KAJ3048963.1"/>
    </source>
</evidence>
<keyword evidence="7" id="KW-1185">Reference proteome</keyword>
<dbReference type="Gene3D" id="1.25.40.20">
    <property type="entry name" value="Ankyrin repeat-containing domain"/>
    <property type="match status" value="1"/>
</dbReference>
<feature type="region of interest" description="Disordered" evidence="5">
    <location>
        <begin position="329"/>
        <end position="361"/>
    </location>
</feature>
<dbReference type="InterPro" id="IPR051573">
    <property type="entry name" value="Ankyrin-SOCS_box_domain"/>
</dbReference>
<protein>
    <submittedName>
        <fullName evidence="6">Uncharacterized protein</fullName>
    </submittedName>
</protein>
<dbReference type="Pfam" id="PF12796">
    <property type="entry name" value="Ank_2"/>
    <property type="match status" value="1"/>
</dbReference>
<dbReference type="Proteomes" id="UP001212841">
    <property type="component" value="Unassembled WGS sequence"/>
</dbReference>
<feature type="compositionally biased region" description="Polar residues" evidence="5">
    <location>
        <begin position="352"/>
        <end position="361"/>
    </location>
</feature>
<dbReference type="GO" id="GO:0045732">
    <property type="term" value="P:positive regulation of protein catabolic process"/>
    <property type="evidence" value="ECO:0007669"/>
    <property type="project" value="TreeGrafter"/>
</dbReference>
<feature type="repeat" description="ANK" evidence="4">
    <location>
        <begin position="449"/>
        <end position="481"/>
    </location>
</feature>
<evidence type="ECO:0000256" key="4">
    <source>
        <dbReference type="PROSITE-ProRule" id="PRU00023"/>
    </source>
</evidence>
<dbReference type="InterPro" id="IPR002110">
    <property type="entry name" value="Ankyrin_rpt"/>
</dbReference>
<evidence type="ECO:0000256" key="3">
    <source>
        <dbReference type="ARBA" id="ARBA00023043"/>
    </source>
</evidence>
<dbReference type="EMBL" id="JADGJD010000712">
    <property type="protein sequence ID" value="KAJ3048963.1"/>
    <property type="molecule type" value="Genomic_DNA"/>
</dbReference>